<accession>A0A345GTI0</accession>
<gene>
    <name evidence="2" type="primary">161</name>
    <name evidence="2" type="ORF">SEA_ANNADREAMY_161</name>
</gene>
<proteinExistence type="predicted"/>
<dbReference type="KEGG" id="vg:55609303"/>
<evidence type="ECO:0000313" key="3">
    <source>
        <dbReference type="Proteomes" id="UP000259354"/>
    </source>
</evidence>
<organism evidence="2 3">
    <name type="scientific">Streptomyces phage Annadreamy</name>
    <dbReference type="NCBI Taxonomy" id="2250335"/>
    <lineage>
        <taxon>Viruses</taxon>
        <taxon>Duplodnaviria</taxon>
        <taxon>Heunggongvirae</taxon>
        <taxon>Uroviricota</taxon>
        <taxon>Caudoviricetes</taxon>
        <taxon>Stanwilliamsviridae</taxon>
        <taxon>Loccivirinae</taxon>
        <taxon>Annadreamyvirus</taxon>
        <taxon>Annadreamyvirus annadreamy</taxon>
    </lineage>
</organism>
<evidence type="ECO:0000313" key="2">
    <source>
        <dbReference type="EMBL" id="AXG66252.1"/>
    </source>
</evidence>
<feature type="domain" description="4Fe-4S Wbl-type" evidence="1">
    <location>
        <begin position="17"/>
        <end position="73"/>
    </location>
</feature>
<dbReference type="Proteomes" id="UP000259354">
    <property type="component" value="Segment"/>
</dbReference>
<reference evidence="2 3" key="1">
    <citation type="submission" date="2018-06" db="EMBL/GenBank/DDBJ databases">
        <authorList>
            <person name="Moussa A."/>
            <person name="Couoh J.M."/>
            <person name="Harbem L."/>
            <person name="Okocha J.C."/>
            <person name="Taylor D."/>
            <person name="Teutsch A.B."/>
            <person name="Smith B.R."/>
            <person name="Suri N."/>
            <person name="Layton S.R."/>
            <person name="Kim T."/>
            <person name="Hughes L.E."/>
            <person name="Garlena R.A."/>
            <person name="Russell D.A."/>
            <person name="Pope W.H."/>
            <person name="Jacobs-Sera D."/>
            <person name="Hatfull G.F."/>
        </authorList>
    </citation>
    <scope>NUCLEOTIDE SEQUENCE [LARGE SCALE GENOMIC DNA]</scope>
</reference>
<dbReference type="GeneID" id="55609303"/>
<protein>
    <submittedName>
        <fullName evidence="2">WhiB family transcription factor</fullName>
    </submittedName>
</protein>
<dbReference type="InterPro" id="IPR034768">
    <property type="entry name" value="4FE4S_WBL"/>
</dbReference>
<sequence length="102" mass="11580">MSSLLEEFGLDPEDFEWQDLALCSSMPTAFFYDSYESDQETAKSIDQVCLRCPVIKECFFAGARGEHGVWGGFYWNGSGSPDKNKNSHKTDEVKAEILRRVE</sequence>
<dbReference type="EMBL" id="MH536811">
    <property type="protein sequence ID" value="AXG66252.1"/>
    <property type="molecule type" value="Genomic_DNA"/>
</dbReference>
<name>A0A345GTI0_9CAUD</name>
<dbReference type="Pfam" id="PF02467">
    <property type="entry name" value="Whib"/>
    <property type="match status" value="1"/>
</dbReference>
<dbReference type="RefSeq" id="YP_009839101.1">
    <property type="nucleotide sequence ID" value="NC_048719.1"/>
</dbReference>
<evidence type="ECO:0000259" key="1">
    <source>
        <dbReference type="Pfam" id="PF02467"/>
    </source>
</evidence>
<keyword evidence="3" id="KW-1185">Reference proteome</keyword>